<dbReference type="SUPFAM" id="SSF53098">
    <property type="entry name" value="Ribonuclease H-like"/>
    <property type="match status" value="1"/>
</dbReference>
<evidence type="ECO:0008006" key="3">
    <source>
        <dbReference type="Google" id="ProtNLM"/>
    </source>
</evidence>
<gene>
    <name evidence="1" type="ORF">CR513_47388</name>
</gene>
<reference evidence="1" key="1">
    <citation type="submission" date="2018-05" db="EMBL/GenBank/DDBJ databases">
        <title>Draft genome of Mucuna pruriens seed.</title>
        <authorList>
            <person name="Nnadi N.E."/>
            <person name="Vos R."/>
            <person name="Hasami M.H."/>
            <person name="Devisetty U.K."/>
            <person name="Aguiy J.C."/>
        </authorList>
    </citation>
    <scope>NUCLEOTIDE SEQUENCE [LARGE SCALE GENOMIC DNA]</scope>
    <source>
        <strain evidence="1">JCA_2017</strain>
    </source>
</reference>
<comment type="caution">
    <text evidence="1">The sequence shown here is derived from an EMBL/GenBank/DDBJ whole genome shotgun (WGS) entry which is preliminary data.</text>
</comment>
<dbReference type="AlphaFoldDB" id="A0A371F427"/>
<accession>A0A371F427</accession>
<dbReference type="PANTHER" id="PTHR35046">
    <property type="entry name" value="ZINC KNUCKLE (CCHC-TYPE) FAMILY PROTEIN"/>
    <property type="match status" value="1"/>
</dbReference>
<organism evidence="1 2">
    <name type="scientific">Mucuna pruriens</name>
    <name type="common">Velvet bean</name>
    <name type="synonym">Dolichos pruriens</name>
    <dbReference type="NCBI Taxonomy" id="157652"/>
    <lineage>
        <taxon>Eukaryota</taxon>
        <taxon>Viridiplantae</taxon>
        <taxon>Streptophyta</taxon>
        <taxon>Embryophyta</taxon>
        <taxon>Tracheophyta</taxon>
        <taxon>Spermatophyta</taxon>
        <taxon>Magnoliopsida</taxon>
        <taxon>eudicotyledons</taxon>
        <taxon>Gunneridae</taxon>
        <taxon>Pentapetalae</taxon>
        <taxon>rosids</taxon>
        <taxon>fabids</taxon>
        <taxon>Fabales</taxon>
        <taxon>Fabaceae</taxon>
        <taxon>Papilionoideae</taxon>
        <taxon>50 kb inversion clade</taxon>
        <taxon>NPAAA clade</taxon>
        <taxon>indigoferoid/millettioid clade</taxon>
        <taxon>Phaseoleae</taxon>
        <taxon>Mucuna</taxon>
    </lineage>
</organism>
<dbReference type="GO" id="GO:0003676">
    <property type="term" value="F:nucleic acid binding"/>
    <property type="evidence" value="ECO:0007669"/>
    <property type="project" value="InterPro"/>
</dbReference>
<dbReference type="PANTHER" id="PTHR35046:SF9">
    <property type="entry name" value="RNA-DIRECTED DNA POLYMERASE"/>
    <property type="match status" value="1"/>
</dbReference>
<proteinExistence type="predicted"/>
<feature type="non-terminal residue" evidence="1">
    <location>
        <position position="61"/>
    </location>
</feature>
<dbReference type="Proteomes" id="UP000257109">
    <property type="component" value="Unassembled WGS sequence"/>
</dbReference>
<name>A0A371F427_MUCPR</name>
<evidence type="ECO:0000313" key="2">
    <source>
        <dbReference type="Proteomes" id="UP000257109"/>
    </source>
</evidence>
<dbReference type="Gene3D" id="3.30.420.10">
    <property type="entry name" value="Ribonuclease H-like superfamily/Ribonuclease H"/>
    <property type="match status" value="1"/>
</dbReference>
<dbReference type="InterPro" id="IPR036397">
    <property type="entry name" value="RNaseH_sf"/>
</dbReference>
<sequence length="61" mass="7105">MDVRHVCNRCLVFKAAKAEFLNHSWRTFWSKLDTKLLFSTACYPQIDGQTEVTNKTLSQLL</sequence>
<dbReference type="EMBL" id="QJKJ01010672">
    <property type="protein sequence ID" value="RDX73052.1"/>
    <property type="molecule type" value="Genomic_DNA"/>
</dbReference>
<protein>
    <recommendedName>
        <fullName evidence="3">Integrase catalytic domain-containing protein</fullName>
    </recommendedName>
</protein>
<keyword evidence="2" id="KW-1185">Reference proteome</keyword>
<evidence type="ECO:0000313" key="1">
    <source>
        <dbReference type="EMBL" id="RDX73052.1"/>
    </source>
</evidence>
<feature type="non-terminal residue" evidence="1">
    <location>
        <position position="1"/>
    </location>
</feature>
<dbReference type="InterPro" id="IPR012337">
    <property type="entry name" value="RNaseH-like_sf"/>
</dbReference>
<dbReference type="OrthoDB" id="1935586at2759"/>